<dbReference type="SMART" id="SM00089">
    <property type="entry name" value="PKD"/>
    <property type="match status" value="1"/>
</dbReference>
<evidence type="ECO:0000259" key="4">
    <source>
        <dbReference type="PROSITE" id="PS50093"/>
    </source>
</evidence>
<dbReference type="InterPro" id="IPR000601">
    <property type="entry name" value="PKD_dom"/>
</dbReference>
<dbReference type="KEGG" id="marq:MARGE09_P3856"/>
<dbReference type="Pfam" id="PF03422">
    <property type="entry name" value="CBM_6"/>
    <property type="match status" value="1"/>
</dbReference>
<dbReference type="InterPro" id="IPR022409">
    <property type="entry name" value="PKD/Chitinase_dom"/>
</dbReference>
<dbReference type="AlphaFoldDB" id="A0AAN1WL97"/>
<dbReference type="Proteomes" id="UP001320119">
    <property type="component" value="Chromosome"/>
</dbReference>
<dbReference type="InterPro" id="IPR035986">
    <property type="entry name" value="PKD_dom_sf"/>
</dbReference>
<feature type="domain" description="PKD" evidence="4">
    <location>
        <begin position="252"/>
        <end position="306"/>
    </location>
</feature>
<dbReference type="GO" id="GO:0030246">
    <property type="term" value="F:carbohydrate binding"/>
    <property type="evidence" value="ECO:0007669"/>
    <property type="project" value="InterPro"/>
</dbReference>
<dbReference type="InterPro" id="IPR013830">
    <property type="entry name" value="SGNH_hydro"/>
</dbReference>
<dbReference type="EMBL" id="AP023086">
    <property type="protein sequence ID" value="BCD99654.1"/>
    <property type="molecule type" value="Genomic_DNA"/>
</dbReference>
<dbReference type="Gene3D" id="3.40.50.1110">
    <property type="entry name" value="SGNH hydrolase"/>
    <property type="match status" value="1"/>
</dbReference>
<sequence>MQYFGNITASNITTKTPRRGFWLGAITLNLLVGMAGCDGQSVTQDSSSSAPVASQTAHSSSLPNSSSALSSSSSSMAMLNTQVTLQEQSKGMCLIEGIVEADHDGFVGAGYANANNEIGAAVVWHVRVLTPGQHTFTLRYAYGGAGARDGEISVNGQAMETLSLPSTQAWDNWQEQTINLDLAYGGNTIRYAATGAGGLANIDSLTIEGYGIEQGNCASADIIIDGGAAMPQVPTTIRAATFDAGASEVSGYDWDFGDGSQGSGESVNHTFNDAGEYIVTLTVTDIHGDQTQVKRPVRVTDSLGPVRIFIAGDSTVSTYNDTSSPNDQAGWGQMLHESYNDQVTVFNHAVGGRTARRFIDEGRLDRIWDEARAGDYLLVQFGTNDGHRSATYQINGQQIPYYLDPATSFKTWLQRYVDGARSRDIKLVFVTPPPRNSAYCTGGNGTGGHAQGMRELAASTGTPLVDLNRKSVDYLMAICPAPTPEDFFLLRGNGTVDGTHFQENGARIMSRMVADGIGEAQLPLDQHRR</sequence>
<dbReference type="Pfam" id="PF18911">
    <property type="entry name" value="PKD_4"/>
    <property type="match status" value="1"/>
</dbReference>
<dbReference type="InterPro" id="IPR037459">
    <property type="entry name" value="RhgT-like"/>
</dbReference>
<reference evidence="6 7" key="1">
    <citation type="journal article" date="2022" name="IScience">
        <title>An ultrasensitive nanofiber-based assay for enzymatic hydrolysis and deep-sea microbial degradation of cellulose.</title>
        <authorList>
            <person name="Tsudome M."/>
            <person name="Tachioka M."/>
            <person name="Miyazaki M."/>
            <person name="Uchimura K."/>
            <person name="Tsuda M."/>
            <person name="Takaki Y."/>
            <person name="Deguchi S."/>
        </authorList>
    </citation>
    <scope>NUCLEOTIDE SEQUENCE [LARGE SCALE GENOMIC DNA]</scope>
    <source>
        <strain evidence="6 7">GE09</strain>
    </source>
</reference>
<dbReference type="PROSITE" id="PS50093">
    <property type="entry name" value="PKD"/>
    <property type="match status" value="1"/>
</dbReference>
<dbReference type="InterPro" id="IPR036514">
    <property type="entry name" value="SGNH_hydro_sf"/>
</dbReference>
<feature type="compositionally biased region" description="Low complexity" evidence="3">
    <location>
        <begin position="59"/>
        <end position="69"/>
    </location>
</feature>
<dbReference type="SUPFAM" id="SSF49785">
    <property type="entry name" value="Galactose-binding domain-like"/>
    <property type="match status" value="1"/>
</dbReference>
<feature type="region of interest" description="Disordered" evidence="3">
    <location>
        <begin position="42"/>
        <end position="69"/>
    </location>
</feature>
<feature type="domain" description="CBM6" evidence="5">
    <location>
        <begin position="83"/>
        <end position="208"/>
    </location>
</feature>
<dbReference type="InterPro" id="IPR008979">
    <property type="entry name" value="Galactose-bd-like_sf"/>
</dbReference>
<feature type="compositionally biased region" description="Polar residues" evidence="3">
    <location>
        <begin position="42"/>
        <end position="58"/>
    </location>
</feature>
<dbReference type="Gene3D" id="2.60.40.10">
    <property type="entry name" value="Immunoglobulins"/>
    <property type="match status" value="1"/>
</dbReference>
<dbReference type="RefSeq" id="WP_236984919.1">
    <property type="nucleotide sequence ID" value="NZ_AP023086.1"/>
</dbReference>
<evidence type="ECO:0000256" key="2">
    <source>
        <dbReference type="ARBA" id="ARBA00022801"/>
    </source>
</evidence>
<dbReference type="Gene3D" id="2.60.120.260">
    <property type="entry name" value="Galactose-binding domain-like"/>
    <property type="match status" value="1"/>
</dbReference>
<dbReference type="SUPFAM" id="SSF52266">
    <property type="entry name" value="SGNH hydrolase"/>
    <property type="match status" value="1"/>
</dbReference>
<dbReference type="CDD" id="cd01821">
    <property type="entry name" value="Rhamnogalacturan_acetylesterase_like"/>
    <property type="match status" value="1"/>
</dbReference>
<dbReference type="SUPFAM" id="SSF49299">
    <property type="entry name" value="PKD domain"/>
    <property type="match status" value="1"/>
</dbReference>
<evidence type="ECO:0000313" key="6">
    <source>
        <dbReference type="EMBL" id="BCD99654.1"/>
    </source>
</evidence>
<dbReference type="CDD" id="cd00146">
    <property type="entry name" value="PKD"/>
    <property type="match status" value="1"/>
</dbReference>
<dbReference type="InterPro" id="IPR005084">
    <property type="entry name" value="CBM6"/>
</dbReference>
<keyword evidence="7" id="KW-1185">Reference proteome</keyword>
<dbReference type="GO" id="GO:0016788">
    <property type="term" value="F:hydrolase activity, acting on ester bonds"/>
    <property type="evidence" value="ECO:0007669"/>
    <property type="project" value="UniProtKB-ARBA"/>
</dbReference>
<name>A0AAN1WL97_9GAMM</name>
<comment type="similarity">
    <text evidence="1">Belongs to the 'GDSL' lipolytic enzyme family.</text>
</comment>
<proteinExistence type="inferred from homology"/>
<evidence type="ECO:0000256" key="3">
    <source>
        <dbReference type="SAM" id="MobiDB-lite"/>
    </source>
</evidence>
<dbReference type="InterPro" id="IPR013783">
    <property type="entry name" value="Ig-like_fold"/>
</dbReference>
<dbReference type="Pfam" id="PF13472">
    <property type="entry name" value="Lipase_GDSL_2"/>
    <property type="match status" value="1"/>
</dbReference>
<evidence type="ECO:0000259" key="5">
    <source>
        <dbReference type="PROSITE" id="PS51175"/>
    </source>
</evidence>
<dbReference type="PROSITE" id="PS51175">
    <property type="entry name" value="CBM6"/>
    <property type="match status" value="1"/>
</dbReference>
<dbReference type="CDD" id="cd04082">
    <property type="entry name" value="CBM35_pectate_lyase-like"/>
    <property type="match status" value="1"/>
</dbReference>
<evidence type="ECO:0000313" key="7">
    <source>
        <dbReference type="Proteomes" id="UP001320119"/>
    </source>
</evidence>
<accession>A0AAN1WL97</accession>
<protein>
    <submittedName>
        <fullName evidence="6">Uncharacterized protein</fullName>
    </submittedName>
</protein>
<organism evidence="6 7">
    <name type="scientific">Marinagarivorans cellulosilyticus</name>
    <dbReference type="NCBI Taxonomy" id="2721545"/>
    <lineage>
        <taxon>Bacteria</taxon>
        <taxon>Pseudomonadati</taxon>
        <taxon>Pseudomonadota</taxon>
        <taxon>Gammaproteobacteria</taxon>
        <taxon>Cellvibrionales</taxon>
        <taxon>Cellvibrionaceae</taxon>
        <taxon>Marinagarivorans</taxon>
    </lineage>
</organism>
<keyword evidence="2" id="KW-0378">Hydrolase</keyword>
<evidence type="ECO:0000256" key="1">
    <source>
        <dbReference type="ARBA" id="ARBA00008668"/>
    </source>
</evidence>
<dbReference type="PANTHER" id="PTHR43695:SF1">
    <property type="entry name" value="RHAMNOGALACTURONAN ACETYLESTERASE"/>
    <property type="match status" value="1"/>
</dbReference>
<gene>
    <name evidence="6" type="ORF">MARGE09_P3856</name>
</gene>
<dbReference type="PANTHER" id="PTHR43695">
    <property type="entry name" value="PUTATIVE (AFU_ORTHOLOGUE AFUA_2G17250)-RELATED"/>
    <property type="match status" value="1"/>
</dbReference>